<evidence type="ECO:0000256" key="2">
    <source>
        <dbReference type="RuleBase" id="RU362116"/>
    </source>
</evidence>
<dbReference type="GO" id="GO:0009425">
    <property type="term" value="C:bacterial-type flagellum basal body"/>
    <property type="evidence" value="ECO:0007669"/>
    <property type="project" value="UniProtKB-SubCell"/>
</dbReference>
<name>A0A5K7WU33_9BACL</name>
<reference evidence="6 7" key="1">
    <citation type="submission" date="2019-09" db="EMBL/GenBank/DDBJ databases">
        <title>Complete genome sequence of Sporolactobacillus terrae 70-3.</title>
        <authorList>
            <person name="Tanaka N."/>
            <person name="Shiwa Y."/>
            <person name="Fujita N."/>
            <person name="Tanasupawat S."/>
        </authorList>
    </citation>
    <scope>NUCLEOTIDE SEQUENCE [LARGE SCALE GENOMIC DNA]</scope>
    <source>
        <strain evidence="6 7">70-3</strain>
    </source>
</reference>
<dbReference type="InterPro" id="IPR020013">
    <property type="entry name" value="Flagellar_FlgE/F/G"/>
</dbReference>
<dbReference type="PANTHER" id="PTHR30435:SF19">
    <property type="entry name" value="FLAGELLAR BASAL-BODY ROD PROTEIN FLGG"/>
    <property type="match status" value="1"/>
</dbReference>
<evidence type="ECO:0000256" key="1">
    <source>
        <dbReference type="ARBA" id="ARBA00009677"/>
    </source>
</evidence>
<dbReference type="PANTHER" id="PTHR30435">
    <property type="entry name" value="FLAGELLAR PROTEIN"/>
    <property type="match status" value="1"/>
</dbReference>
<evidence type="ECO:0000259" key="4">
    <source>
        <dbReference type="Pfam" id="PF06429"/>
    </source>
</evidence>
<feature type="domain" description="Flagellar basal-body/hook protein C-terminal" evidence="4">
    <location>
        <begin position="223"/>
        <end position="266"/>
    </location>
</feature>
<dbReference type="NCBIfam" id="TIGR03506">
    <property type="entry name" value="FlgEFG_subfam"/>
    <property type="match status" value="1"/>
</dbReference>
<evidence type="ECO:0000259" key="3">
    <source>
        <dbReference type="Pfam" id="PF00460"/>
    </source>
</evidence>
<comment type="similarity">
    <text evidence="1 2">Belongs to the flagella basal body rod proteins family.</text>
</comment>
<dbReference type="GO" id="GO:0071978">
    <property type="term" value="P:bacterial-type flagellum-dependent swarming motility"/>
    <property type="evidence" value="ECO:0007669"/>
    <property type="project" value="TreeGrafter"/>
</dbReference>
<dbReference type="InterPro" id="IPR037925">
    <property type="entry name" value="FlgE/F/G-like"/>
</dbReference>
<dbReference type="Pfam" id="PF06429">
    <property type="entry name" value="Flg_bbr_C"/>
    <property type="match status" value="1"/>
</dbReference>
<keyword evidence="6" id="KW-0969">Cilium</keyword>
<dbReference type="InterPro" id="IPR053967">
    <property type="entry name" value="LlgE_F_G-like_D1"/>
</dbReference>
<evidence type="ECO:0000259" key="5">
    <source>
        <dbReference type="Pfam" id="PF22692"/>
    </source>
</evidence>
<gene>
    <name evidence="6" type="primary">flhO</name>
    <name evidence="6" type="ORF">St703_05270</name>
</gene>
<keyword evidence="2" id="KW-0975">Bacterial flagellum</keyword>
<keyword evidence="6" id="KW-0966">Cell projection</keyword>
<sequence>MIVIRGIYTSAAGMIAQQRRQQTLSNNLNNLDTPGYKSDRSSLRTFPEQLIERLGGDNEANREVGSLATGVYQDEMNPDFTQGTVTETGKATDVALITSSLPVNPQTGAQEGALLFNVRTTGGDLRYTRNGHFTLSPEGDLTDSSGNQVLSSAGQPIQLPSDDFQVAADGTIQADGNNYGQIGVSYAADTNPLVKEGTGLFRSTNGDLPQAAANAQINYNVNQGFVEGSNVQADQTVTDMMEAYRSFEANQKVLQIIDGTLDKAVNQVGRVN</sequence>
<dbReference type="InterPro" id="IPR019776">
    <property type="entry name" value="Flagellar_basal_body_rod_CS"/>
</dbReference>
<feature type="domain" description="Flagellar basal body rod protein N-terminal" evidence="3">
    <location>
        <begin position="7"/>
        <end position="37"/>
    </location>
</feature>
<accession>A0A5K7WU33</accession>
<dbReference type="Pfam" id="PF00460">
    <property type="entry name" value="Flg_bb_rod"/>
    <property type="match status" value="1"/>
</dbReference>
<organism evidence="6 7">
    <name type="scientific">Sporolactobacillus terrae</name>
    <dbReference type="NCBI Taxonomy" id="269673"/>
    <lineage>
        <taxon>Bacteria</taxon>
        <taxon>Bacillati</taxon>
        <taxon>Bacillota</taxon>
        <taxon>Bacilli</taxon>
        <taxon>Bacillales</taxon>
        <taxon>Sporolactobacillaceae</taxon>
        <taxon>Sporolactobacillus</taxon>
    </lineage>
</organism>
<dbReference type="SUPFAM" id="SSF117143">
    <property type="entry name" value="Flagellar hook protein flgE"/>
    <property type="match status" value="1"/>
</dbReference>
<evidence type="ECO:0000313" key="6">
    <source>
        <dbReference type="EMBL" id="BBN97822.1"/>
    </source>
</evidence>
<keyword evidence="6" id="KW-0282">Flagellum</keyword>
<dbReference type="AlphaFoldDB" id="A0A5K7WU33"/>
<proteinExistence type="inferred from homology"/>
<evidence type="ECO:0000313" key="7">
    <source>
        <dbReference type="Proteomes" id="UP000326951"/>
    </source>
</evidence>
<dbReference type="InterPro" id="IPR001444">
    <property type="entry name" value="Flag_bb_rod_N"/>
</dbReference>
<dbReference type="PROSITE" id="PS00588">
    <property type="entry name" value="FLAGELLA_BB_ROD"/>
    <property type="match status" value="1"/>
</dbReference>
<dbReference type="EMBL" id="AP021853">
    <property type="protein sequence ID" value="BBN97822.1"/>
    <property type="molecule type" value="Genomic_DNA"/>
</dbReference>
<dbReference type="Proteomes" id="UP000326951">
    <property type="component" value="Chromosome"/>
</dbReference>
<dbReference type="InterPro" id="IPR010930">
    <property type="entry name" value="Flg_bb/hook_C_dom"/>
</dbReference>
<comment type="subcellular location">
    <subcellularLocation>
        <location evidence="2">Bacterial flagellum basal body</location>
    </subcellularLocation>
</comment>
<feature type="domain" description="Flagellar hook protein FlgE/F/G-like D1" evidence="5">
    <location>
        <begin position="112"/>
        <end position="174"/>
    </location>
</feature>
<protein>
    <submittedName>
        <fullName evidence="6">Flagellar hook-basal body complex protein FlhO</fullName>
    </submittedName>
</protein>
<dbReference type="Pfam" id="PF22692">
    <property type="entry name" value="LlgE_F_G_D1"/>
    <property type="match status" value="1"/>
</dbReference>